<dbReference type="InParanoid" id="L0HFX6"/>
<organism evidence="2 3">
    <name type="scientific">Methanoregula formicica (strain DSM 22288 / NBRC 105244 / SMSP)</name>
    <dbReference type="NCBI Taxonomy" id="593750"/>
    <lineage>
        <taxon>Archaea</taxon>
        <taxon>Methanobacteriati</taxon>
        <taxon>Methanobacteriota</taxon>
        <taxon>Stenosarchaea group</taxon>
        <taxon>Methanomicrobia</taxon>
        <taxon>Methanomicrobiales</taxon>
        <taxon>Methanoregulaceae</taxon>
        <taxon>Methanoregula</taxon>
    </lineage>
</organism>
<dbReference type="AlphaFoldDB" id="L0HFX6"/>
<accession>L0HFX6</accession>
<keyword evidence="2" id="KW-0540">Nuclease</keyword>
<keyword evidence="2" id="KW-0269">Exonuclease</keyword>
<dbReference type="EMBL" id="CP003167">
    <property type="protein sequence ID" value="AGB02930.1"/>
    <property type="molecule type" value="Genomic_DNA"/>
</dbReference>
<dbReference type="RefSeq" id="WP_015285893.1">
    <property type="nucleotide sequence ID" value="NC_019943.1"/>
</dbReference>
<feature type="domain" description="PD-(D/E)XK endonuclease-like" evidence="1">
    <location>
        <begin position="13"/>
        <end position="280"/>
    </location>
</feature>
<dbReference type="InterPro" id="IPR011604">
    <property type="entry name" value="PDDEXK-like_dom_sf"/>
</dbReference>
<protein>
    <submittedName>
        <fullName evidence="2">RecB family exonuclease</fullName>
    </submittedName>
</protein>
<gene>
    <name evidence="2" type="ordered locus">Metfor_1912</name>
</gene>
<dbReference type="GO" id="GO:0004527">
    <property type="term" value="F:exonuclease activity"/>
    <property type="evidence" value="ECO:0007669"/>
    <property type="project" value="UniProtKB-KW"/>
</dbReference>
<proteinExistence type="predicted"/>
<dbReference type="Proteomes" id="UP000010824">
    <property type="component" value="Chromosome"/>
</dbReference>
<evidence type="ECO:0000313" key="2">
    <source>
        <dbReference type="EMBL" id="AGB02930.1"/>
    </source>
</evidence>
<sequence length="285" mass="33037">MAELDPFFHKINSWSFTRHRVWNRCQRQYYFEYIAPYVKTSPVVPPEKIRWLKNFTSKFVVQGQLIHDIIDQQIQLHCEERPMEPEEAMNAFVKKVTAFKNIGGETFTEYHNGEKNPASFFASMETNGITCLHTFFGKWSEYAKRECLRHEEFDHFTTSNVGVTVKVDFIGKMADGTLVLTDWKTGRDDDEYESELQMAAYVLWARNHYMKSTDEIATELVFLKTGAVKPYSFYPEELQDKEVLIQGEFAAMNASYEYGDFPASPSARECMSCKFAEVCPESVTG</sequence>
<dbReference type="HOGENOM" id="CLU_1010486_0_0_2"/>
<reference evidence="3" key="1">
    <citation type="submission" date="2011-12" db="EMBL/GenBank/DDBJ databases">
        <title>Complete sequence of Methanoregula formicicum SMSP.</title>
        <authorList>
            <person name="Lucas S."/>
            <person name="Han J."/>
            <person name="Lapidus A."/>
            <person name="Cheng J.-F."/>
            <person name="Goodwin L."/>
            <person name="Pitluck S."/>
            <person name="Peters L."/>
            <person name="Ovchinnikova G."/>
            <person name="Teshima H."/>
            <person name="Detter J.C."/>
            <person name="Han C."/>
            <person name="Tapia R."/>
            <person name="Land M."/>
            <person name="Hauser L."/>
            <person name="Kyrpides N."/>
            <person name="Ivanova N."/>
            <person name="Pagani I."/>
            <person name="Imachi H."/>
            <person name="Tamaki H."/>
            <person name="Sekiguchi Y."/>
            <person name="Kamagata Y."/>
            <person name="Cadillo-Quiroz H."/>
            <person name="Zinder S."/>
            <person name="Liu W.-T."/>
            <person name="Woyke T."/>
        </authorList>
    </citation>
    <scope>NUCLEOTIDE SEQUENCE [LARGE SCALE GENOMIC DNA]</scope>
    <source>
        <strain evidence="3">DSM 22288 / NBRC 105244 / SMSP</strain>
    </source>
</reference>
<dbReference type="Pfam" id="PF12705">
    <property type="entry name" value="PDDEXK_1"/>
    <property type="match status" value="1"/>
</dbReference>
<reference evidence="2 3" key="2">
    <citation type="journal article" date="2014" name="Genome Announc.">
        <title>Complete Genome Sequence of Methanoregula formicica SMSPT, a Mesophilic Hydrogenotrophic Methanogen Isolated from a Methanogenic Upflow Anaerobic Sludge Blanket Reactor.</title>
        <authorList>
            <person name="Yamamoto K."/>
            <person name="Tamaki H."/>
            <person name="Cadillo-Quiroz H."/>
            <person name="Imachi H."/>
            <person name="Kyrpides N."/>
            <person name="Woyke T."/>
            <person name="Goodwin L."/>
            <person name="Zinder S.H."/>
            <person name="Kamagata Y."/>
            <person name="Liu W.T."/>
        </authorList>
    </citation>
    <scope>NUCLEOTIDE SEQUENCE [LARGE SCALE GENOMIC DNA]</scope>
    <source>
        <strain evidence="3">DSM 22288 / NBRC 105244 / SMSP</strain>
    </source>
</reference>
<dbReference type="OrthoDB" id="117786at2157"/>
<keyword evidence="3" id="KW-1185">Reference proteome</keyword>
<dbReference type="STRING" id="593750.Metfor_1912"/>
<dbReference type="eggNOG" id="arCOG00787">
    <property type="taxonomic scope" value="Archaea"/>
</dbReference>
<dbReference type="GeneID" id="14308301"/>
<dbReference type="InterPro" id="IPR038726">
    <property type="entry name" value="PDDEXK_AddAB-type"/>
</dbReference>
<evidence type="ECO:0000313" key="3">
    <source>
        <dbReference type="Proteomes" id="UP000010824"/>
    </source>
</evidence>
<evidence type="ECO:0000259" key="1">
    <source>
        <dbReference type="Pfam" id="PF12705"/>
    </source>
</evidence>
<dbReference type="Gene3D" id="3.90.320.10">
    <property type="match status" value="1"/>
</dbReference>
<name>L0HFX6_METFS</name>
<dbReference type="KEGG" id="mfo:Metfor_1912"/>
<keyword evidence="2" id="KW-0378">Hydrolase</keyword>